<protein>
    <recommendedName>
        <fullName evidence="3">Radical SAM protein</fullName>
    </recommendedName>
</protein>
<evidence type="ECO:0000313" key="2">
    <source>
        <dbReference type="Proteomes" id="UP000606172"/>
    </source>
</evidence>
<dbReference type="Proteomes" id="UP000606172">
    <property type="component" value="Unassembled WGS sequence"/>
</dbReference>
<dbReference type="SUPFAM" id="SSF102114">
    <property type="entry name" value="Radical SAM enzymes"/>
    <property type="match status" value="1"/>
</dbReference>
<reference evidence="1" key="1">
    <citation type="submission" date="2021-01" db="EMBL/GenBank/DDBJ databases">
        <title>Whole genome shotgun sequence of Sinosporangium siamense NBRC 109515.</title>
        <authorList>
            <person name="Komaki H."/>
            <person name="Tamura T."/>
        </authorList>
    </citation>
    <scope>NUCLEOTIDE SEQUENCE</scope>
    <source>
        <strain evidence="1">NBRC 109515</strain>
    </source>
</reference>
<gene>
    <name evidence="1" type="ORF">Ssi02_06810</name>
</gene>
<dbReference type="EMBL" id="BOOW01000006">
    <property type="protein sequence ID" value="GII90450.1"/>
    <property type="molecule type" value="Genomic_DNA"/>
</dbReference>
<dbReference type="InterPro" id="IPR013785">
    <property type="entry name" value="Aldolase_TIM"/>
</dbReference>
<sequence length="46" mass="4944">MSVADWKATFNQAARLGARTISMIGGEPTLYQGLEDLIRHALGLGL</sequence>
<dbReference type="Gene3D" id="3.20.20.70">
    <property type="entry name" value="Aldolase class I"/>
    <property type="match status" value="1"/>
</dbReference>
<dbReference type="InterPro" id="IPR058240">
    <property type="entry name" value="rSAM_sf"/>
</dbReference>
<organism evidence="1 2">
    <name type="scientific">Sinosporangium siamense</name>
    <dbReference type="NCBI Taxonomy" id="1367973"/>
    <lineage>
        <taxon>Bacteria</taxon>
        <taxon>Bacillati</taxon>
        <taxon>Actinomycetota</taxon>
        <taxon>Actinomycetes</taxon>
        <taxon>Streptosporangiales</taxon>
        <taxon>Streptosporangiaceae</taxon>
        <taxon>Sinosporangium</taxon>
    </lineage>
</organism>
<name>A0A919V2Z6_9ACTN</name>
<dbReference type="AlphaFoldDB" id="A0A919V2Z6"/>
<proteinExistence type="predicted"/>
<evidence type="ECO:0008006" key="3">
    <source>
        <dbReference type="Google" id="ProtNLM"/>
    </source>
</evidence>
<comment type="caution">
    <text evidence="1">The sequence shown here is derived from an EMBL/GenBank/DDBJ whole genome shotgun (WGS) entry which is preliminary data.</text>
</comment>
<keyword evidence="2" id="KW-1185">Reference proteome</keyword>
<evidence type="ECO:0000313" key="1">
    <source>
        <dbReference type="EMBL" id="GII90450.1"/>
    </source>
</evidence>
<accession>A0A919V2Z6</accession>